<feature type="chain" id="PRO_5002946080" evidence="1">
    <location>
        <begin position="44"/>
        <end position="101"/>
    </location>
</feature>
<dbReference type="HOGENOM" id="CLU_2286937_0_0_7"/>
<dbReference type="AlphaFoldDB" id="C4XKH0"/>
<name>C4XKH0_SOLM1</name>
<dbReference type="Proteomes" id="UP000009071">
    <property type="component" value="Chromosome"/>
</dbReference>
<feature type="signal peptide" evidence="1">
    <location>
        <begin position="1"/>
        <end position="43"/>
    </location>
</feature>
<evidence type="ECO:0000313" key="2">
    <source>
        <dbReference type="EMBL" id="BAH76910.1"/>
    </source>
</evidence>
<organism evidence="2 3">
    <name type="scientific">Solidesulfovibrio magneticus (strain ATCC 700980 / DSM 13731 / RS-1)</name>
    <name type="common">Desulfovibrio magneticus</name>
    <dbReference type="NCBI Taxonomy" id="573370"/>
    <lineage>
        <taxon>Bacteria</taxon>
        <taxon>Pseudomonadati</taxon>
        <taxon>Thermodesulfobacteriota</taxon>
        <taxon>Desulfovibrionia</taxon>
        <taxon>Desulfovibrionales</taxon>
        <taxon>Desulfovibrionaceae</taxon>
        <taxon>Solidesulfovibrio</taxon>
    </lineage>
</organism>
<accession>C4XKH0</accession>
<proteinExistence type="predicted"/>
<keyword evidence="1" id="KW-0732">Signal</keyword>
<sequence length="101" mass="11049">MIQQFCFCSRLSNYEEERMKKRIAALVFAVACLFTLSAAPAMAGTAANVATSWQTSATAVENFNFGNAFGTSATKLPEQTQLALTVGYWETFLLTFLVFGN</sequence>
<gene>
    <name evidence="2" type="ordered locus">DMR_34190</name>
</gene>
<dbReference type="KEGG" id="dma:DMR_34190"/>
<evidence type="ECO:0000256" key="1">
    <source>
        <dbReference type="SAM" id="SignalP"/>
    </source>
</evidence>
<keyword evidence="3" id="KW-1185">Reference proteome</keyword>
<protein>
    <submittedName>
        <fullName evidence="2">Uncharacterized protein</fullName>
    </submittedName>
</protein>
<dbReference type="EMBL" id="AP010904">
    <property type="protein sequence ID" value="BAH76910.1"/>
    <property type="molecule type" value="Genomic_DNA"/>
</dbReference>
<evidence type="ECO:0000313" key="3">
    <source>
        <dbReference type="Proteomes" id="UP000009071"/>
    </source>
</evidence>
<reference evidence="2 3" key="1">
    <citation type="journal article" date="2009" name="Genome Res.">
        <title>Whole genome sequence of Desulfovibrio magneticus strain RS-1 revealed common gene clusters in magnetotactic bacteria.</title>
        <authorList>
            <person name="Nakazawa H."/>
            <person name="Arakaki A."/>
            <person name="Narita-Yamada S."/>
            <person name="Yashiro I."/>
            <person name="Jinno K."/>
            <person name="Aoki N."/>
            <person name="Tsuruyama A."/>
            <person name="Okamura Y."/>
            <person name="Tanikawa S."/>
            <person name="Fujita N."/>
            <person name="Takeyama H."/>
            <person name="Matsunaga T."/>
        </authorList>
    </citation>
    <scope>NUCLEOTIDE SEQUENCE [LARGE SCALE GENOMIC DNA]</scope>
    <source>
        <strain evidence="3">ATCC 700980 / DSM 13731 / RS-1</strain>
    </source>
</reference>